<dbReference type="EMBL" id="LVZM01009986">
    <property type="protein sequence ID" value="OUC45273.1"/>
    <property type="molecule type" value="Genomic_DNA"/>
</dbReference>
<protein>
    <submittedName>
        <fullName evidence="3">Uncharacterized protein</fullName>
    </submittedName>
</protein>
<dbReference type="Proteomes" id="UP000243006">
    <property type="component" value="Unassembled WGS sequence"/>
</dbReference>
<evidence type="ECO:0000313" key="5">
    <source>
        <dbReference type="Proteomes" id="UP000243006"/>
    </source>
</evidence>
<sequence length="44" mass="5200">MSRLVKAEQCSSRSSSIHVLQMEIRKTNCEWRDRFMQTAVVMLI</sequence>
<dbReference type="EMBL" id="LVZM01010379">
    <property type="protein sequence ID" value="OUC45191.1"/>
    <property type="molecule type" value="Genomic_DNA"/>
</dbReference>
<evidence type="ECO:0000313" key="3">
    <source>
        <dbReference type="EMBL" id="OUC45273.1"/>
    </source>
</evidence>
<dbReference type="EMBL" id="LVZM01012862">
    <property type="protein sequence ID" value="OUC44271.1"/>
    <property type="molecule type" value="Genomic_DNA"/>
</dbReference>
<comment type="caution">
    <text evidence="3">The sequence shown here is derived from an EMBL/GenBank/DDBJ whole genome shotgun (WGS) entry which is preliminary data.</text>
</comment>
<dbReference type="AlphaFoldDB" id="A0A1Y3EJF9"/>
<dbReference type="EMBL" id="LVZM01006864">
    <property type="protein sequence ID" value="OUC46400.1"/>
    <property type="molecule type" value="Genomic_DNA"/>
</dbReference>
<organism evidence="3 5">
    <name type="scientific">Trichinella nativa</name>
    <dbReference type="NCBI Taxonomy" id="6335"/>
    <lineage>
        <taxon>Eukaryota</taxon>
        <taxon>Metazoa</taxon>
        <taxon>Ecdysozoa</taxon>
        <taxon>Nematoda</taxon>
        <taxon>Enoplea</taxon>
        <taxon>Dorylaimia</taxon>
        <taxon>Trichinellida</taxon>
        <taxon>Trichinellidae</taxon>
        <taxon>Trichinella</taxon>
    </lineage>
</organism>
<evidence type="ECO:0000313" key="4">
    <source>
        <dbReference type="EMBL" id="OUC46400.1"/>
    </source>
</evidence>
<evidence type="ECO:0000313" key="2">
    <source>
        <dbReference type="EMBL" id="OUC45191.1"/>
    </source>
</evidence>
<name>A0A1Y3EJF9_9BILA</name>
<reference evidence="3 5" key="1">
    <citation type="submission" date="2015-04" db="EMBL/GenBank/DDBJ databases">
        <title>Draft genome of the roundworm Trichinella nativa.</title>
        <authorList>
            <person name="Mitreva M."/>
        </authorList>
    </citation>
    <scope>NUCLEOTIDE SEQUENCE [LARGE SCALE GENOMIC DNA]</scope>
    <source>
        <strain evidence="3 5">ISS45</strain>
    </source>
</reference>
<gene>
    <name evidence="2" type="ORF">D917_01995</name>
    <name evidence="4" type="ORF">D917_07740</name>
    <name evidence="3" type="ORF">D917_08530</name>
    <name evidence="1" type="ORF">D917_09252</name>
</gene>
<evidence type="ECO:0000313" key="1">
    <source>
        <dbReference type="EMBL" id="OUC44271.1"/>
    </source>
</evidence>
<accession>A0A1Y3EJF9</accession>
<proteinExistence type="predicted"/>